<accession>A0AAV3YGC0</accession>
<feature type="compositionally biased region" description="Polar residues" evidence="1">
    <location>
        <begin position="75"/>
        <end position="113"/>
    </location>
</feature>
<feature type="region of interest" description="Disordered" evidence="1">
    <location>
        <begin position="39"/>
        <end position="147"/>
    </location>
</feature>
<reference evidence="2 3" key="1">
    <citation type="journal article" date="2021" name="Elife">
        <title>Chloroplast acquisition without the gene transfer in kleptoplastic sea slugs, Plakobranchus ocellatus.</title>
        <authorList>
            <person name="Maeda T."/>
            <person name="Takahashi S."/>
            <person name="Yoshida T."/>
            <person name="Shimamura S."/>
            <person name="Takaki Y."/>
            <person name="Nagai Y."/>
            <person name="Toyoda A."/>
            <person name="Suzuki Y."/>
            <person name="Arimoto A."/>
            <person name="Ishii H."/>
            <person name="Satoh N."/>
            <person name="Nishiyama T."/>
            <person name="Hasebe M."/>
            <person name="Maruyama T."/>
            <person name="Minagawa J."/>
            <person name="Obokata J."/>
            <person name="Shigenobu S."/>
        </authorList>
    </citation>
    <scope>NUCLEOTIDE SEQUENCE [LARGE SCALE GENOMIC DNA]</scope>
</reference>
<organism evidence="2 3">
    <name type="scientific">Plakobranchus ocellatus</name>
    <dbReference type="NCBI Taxonomy" id="259542"/>
    <lineage>
        <taxon>Eukaryota</taxon>
        <taxon>Metazoa</taxon>
        <taxon>Spiralia</taxon>
        <taxon>Lophotrochozoa</taxon>
        <taxon>Mollusca</taxon>
        <taxon>Gastropoda</taxon>
        <taxon>Heterobranchia</taxon>
        <taxon>Euthyneura</taxon>
        <taxon>Panpulmonata</taxon>
        <taxon>Sacoglossa</taxon>
        <taxon>Placobranchoidea</taxon>
        <taxon>Plakobranchidae</taxon>
        <taxon>Plakobranchus</taxon>
    </lineage>
</organism>
<evidence type="ECO:0000313" key="2">
    <source>
        <dbReference type="EMBL" id="GFN82129.1"/>
    </source>
</evidence>
<feature type="compositionally biased region" description="Low complexity" evidence="1">
    <location>
        <begin position="116"/>
        <end position="136"/>
    </location>
</feature>
<dbReference type="AlphaFoldDB" id="A0AAV3YGC0"/>
<gene>
    <name evidence="2" type="ORF">PoB_000863500</name>
</gene>
<keyword evidence="3" id="KW-1185">Reference proteome</keyword>
<protein>
    <submittedName>
        <fullName evidence="2">Uncharacterized protein</fullName>
    </submittedName>
</protein>
<dbReference type="EMBL" id="BLXT01000976">
    <property type="protein sequence ID" value="GFN82129.1"/>
    <property type="molecule type" value="Genomic_DNA"/>
</dbReference>
<evidence type="ECO:0000256" key="1">
    <source>
        <dbReference type="SAM" id="MobiDB-lite"/>
    </source>
</evidence>
<proteinExistence type="predicted"/>
<comment type="caution">
    <text evidence="2">The sequence shown here is derived from an EMBL/GenBank/DDBJ whole genome shotgun (WGS) entry which is preliminary data.</text>
</comment>
<dbReference type="Proteomes" id="UP000735302">
    <property type="component" value="Unassembled WGS sequence"/>
</dbReference>
<sequence length="147" mass="15022">MYTYKLSSAPYLTLSVETTQGPDNDNEGNEALLHALLPKLEPVTIPANNSTRRRASEAVNGPPGNSKVAKPPLPQKTSSDALNTTVASPRSSGPSSAKASETGTSSRKQSSVSMKAAAATVAGVRKAAAQANNNNAGGKGSKTCVLQ</sequence>
<name>A0AAV3YGC0_9GAST</name>
<evidence type="ECO:0000313" key="3">
    <source>
        <dbReference type="Proteomes" id="UP000735302"/>
    </source>
</evidence>